<dbReference type="PANTHER" id="PTHR14209:SF19">
    <property type="entry name" value="ISOAMYL ACETATE-HYDROLYZING ESTERASE 1 HOMOLOG"/>
    <property type="match status" value="1"/>
</dbReference>
<proteinExistence type="predicted"/>
<dbReference type="RefSeq" id="XP_033399925.1">
    <property type="nucleotide sequence ID" value="XM_033541912.1"/>
</dbReference>
<reference evidence="2" key="1">
    <citation type="journal article" date="2020" name="Stud. Mycol.">
        <title>101 Dothideomycetes genomes: a test case for predicting lifestyles and emergence of pathogens.</title>
        <authorList>
            <person name="Haridas S."/>
            <person name="Albert R."/>
            <person name="Binder M."/>
            <person name="Bloem J."/>
            <person name="Labutti K."/>
            <person name="Salamov A."/>
            <person name="Andreopoulos B."/>
            <person name="Baker S."/>
            <person name="Barry K."/>
            <person name="Bills G."/>
            <person name="Bluhm B."/>
            <person name="Cannon C."/>
            <person name="Castanera R."/>
            <person name="Culley D."/>
            <person name="Daum C."/>
            <person name="Ezra D."/>
            <person name="Gonzalez J."/>
            <person name="Henrissat B."/>
            <person name="Kuo A."/>
            <person name="Liang C."/>
            <person name="Lipzen A."/>
            <person name="Lutzoni F."/>
            <person name="Magnuson J."/>
            <person name="Mondo S."/>
            <person name="Nolan M."/>
            <person name="Ohm R."/>
            <person name="Pangilinan J."/>
            <person name="Park H.-J."/>
            <person name="Ramirez L."/>
            <person name="Alfaro M."/>
            <person name="Sun H."/>
            <person name="Tritt A."/>
            <person name="Yoshinaga Y."/>
            <person name="Zwiers L.-H."/>
            <person name="Turgeon B."/>
            <person name="Goodwin S."/>
            <person name="Spatafora J."/>
            <person name="Crous P."/>
            <person name="Grigoriev I."/>
        </authorList>
    </citation>
    <scope>NUCLEOTIDE SEQUENCE</scope>
    <source>
        <strain evidence="2">CBS 121167</strain>
    </source>
</reference>
<dbReference type="PROSITE" id="PS01098">
    <property type="entry name" value="LIPASE_GDSL_SER"/>
    <property type="match status" value="1"/>
</dbReference>
<evidence type="ECO:0000313" key="3">
    <source>
        <dbReference type="Proteomes" id="UP000799438"/>
    </source>
</evidence>
<dbReference type="Gene3D" id="3.40.50.1110">
    <property type="entry name" value="SGNH hydrolase"/>
    <property type="match status" value="1"/>
</dbReference>
<dbReference type="OrthoDB" id="671439at2759"/>
<evidence type="ECO:0000259" key="1">
    <source>
        <dbReference type="Pfam" id="PF13472"/>
    </source>
</evidence>
<dbReference type="GeneID" id="54299409"/>
<organism evidence="2 3">
    <name type="scientific">Aplosporella prunicola CBS 121167</name>
    <dbReference type="NCBI Taxonomy" id="1176127"/>
    <lineage>
        <taxon>Eukaryota</taxon>
        <taxon>Fungi</taxon>
        <taxon>Dikarya</taxon>
        <taxon>Ascomycota</taxon>
        <taxon>Pezizomycotina</taxon>
        <taxon>Dothideomycetes</taxon>
        <taxon>Dothideomycetes incertae sedis</taxon>
        <taxon>Botryosphaeriales</taxon>
        <taxon>Aplosporellaceae</taxon>
        <taxon>Aplosporella</taxon>
    </lineage>
</organism>
<dbReference type="InterPro" id="IPR008265">
    <property type="entry name" value="Lipase_GDSL_AS"/>
</dbReference>
<feature type="domain" description="SGNH hydrolase-type esterase" evidence="1">
    <location>
        <begin position="29"/>
        <end position="235"/>
    </location>
</feature>
<dbReference type="AlphaFoldDB" id="A0A6A6BLE1"/>
<keyword evidence="3" id="KW-1185">Reference proteome</keyword>
<dbReference type="Proteomes" id="UP000799438">
    <property type="component" value="Unassembled WGS sequence"/>
</dbReference>
<dbReference type="CDD" id="cd01838">
    <property type="entry name" value="Isoamyl_acetate_hydrolase_like"/>
    <property type="match status" value="1"/>
</dbReference>
<dbReference type="PANTHER" id="PTHR14209">
    <property type="entry name" value="ISOAMYL ACETATE-HYDROLYZING ESTERASE 1"/>
    <property type="match status" value="1"/>
</dbReference>
<dbReference type="Pfam" id="PF13472">
    <property type="entry name" value="Lipase_GDSL_2"/>
    <property type="match status" value="1"/>
</dbReference>
<protein>
    <recommendedName>
        <fullName evidence="1">SGNH hydrolase-type esterase domain-containing protein</fullName>
    </recommendedName>
</protein>
<evidence type="ECO:0000313" key="2">
    <source>
        <dbReference type="EMBL" id="KAF2144213.1"/>
    </source>
</evidence>
<dbReference type="GO" id="GO:0006629">
    <property type="term" value="P:lipid metabolic process"/>
    <property type="evidence" value="ECO:0007669"/>
    <property type="project" value="InterPro"/>
</dbReference>
<sequence length="272" mass="30585">MIAAVRERLQTAFSSSLRVMVAAYEQLLLFGDSITQAGAVEDGFGLTAPLQHAYQRRLDVVNRGFNGYNTERALQVLPRLVPAASEAKVRLMTVFFGANDASLPESTNKQHVPLDQYTENLRTICTHEAVKAQNPSMIIITPPPVNEYKMEMNDLAKGYRALQRTAEHTQAYANAARKVGEHLGIPVLDLWTIFMTRIGWVAGEPLPGSKSTERHAVLEELMYDGLHLSPKAYEIVVEELMGLIARAYPEQVPVKLPYVYPDWKDTERWARF</sequence>
<accession>A0A6A6BLE1</accession>
<dbReference type="InterPro" id="IPR036514">
    <property type="entry name" value="SGNH_hydro_sf"/>
</dbReference>
<dbReference type="InterPro" id="IPR045136">
    <property type="entry name" value="Iah1-like"/>
</dbReference>
<gene>
    <name evidence="2" type="ORF">K452DRAFT_296434</name>
</gene>
<name>A0A6A6BLE1_9PEZI</name>
<dbReference type="SUPFAM" id="SSF52266">
    <property type="entry name" value="SGNH hydrolase"/>
    <property type="match status" value="1"/>
</dbReference>
<dbReference type="GO" id="GO:0016298">
    <property type="term" value="F:lipase activity"/>
    <property type="evidence" value="ECO:0007669"/>
    <property type="project" value="InterPro"/>
</dbReference>
<dbReference type="EMBL" id="ML995480">
    <property type="protein sequence ID" value="KAF2144213.1"/>
    <property type="molecule type" value="Genomic_DNA"/>
</dbReference>
<dbReference type="InterPro" id="IPR013830">
    <property type="entry name" value="SGNH_hydro"/>
</dbReference>